<feature type="region of interest" description="Disordered" evidence="1">
    <location>
        <begin position="460"/>
        <end position="485"/>
    </location>
</feature>
<dbReference type="EMBL" id="VLLB01000001">
    <property type="protein sequence ID" value="TWI69048.1"/>
    <property type="molecule type" value="Genomic_DNA"/>
</dbReference>
<keyword evidence="4" id="KW-1185">Reference proteome</keyword>
<dbReference type="Proteomes" id="UP000318431">
    <property type="component" value="Unassembled WGS sequence"/>
</dbReference>
<dbReference type="OrthoDB" id="6668483at2"/>
<dbReference type="AlphaFoldDB" id="A0A562RIZ9"/>
<sequence>MPIYTPHAQCESALAVWRKCRDVIAGQEAMHERSRAMTYLPKLKGESKEDYSRRLARSVFFNATWRTIDGLNGMLFRKAPGVKVSAITEPMLADVTQSGMSLTTLAKEVGKEAMSVGRIGLLVDYPRAPAGDMTVQQAQALGMRPKMSMYKAEAITNWSTGWVAGRTLLTRLVLEECHEYCDPNDRFVTLSEARWRCLELVAGDDGLVVQVTVERKVADSDKGETEVVDAFVPLKNGKPLREIEFVFISADSTQPHIELPPLIDLVNMNISHYQSTSDVEHGAHKTALPQPYATGISEGEKMPTFYMGGGNIWLHPNPEGTFGMLEYAGQGLAAIETRIEVKERQMAVLGARMLEQQKAAAETAEVAGMHRSGEQSSLATMADTIDAGMVRALKWFDEWAGGTGDVAFDLNKEFLPVNLSAQELTALVAAWQSGGLSDQELFGKLQRGGVIADGVTFEEHSAQVENSRPANMPQPVAAPVAAPAE</sequence>
<organism evidence="3 4">
    <name type="scientific">Pseudoduganella lurida</name>
    <dbReference type="NCBI Taxonomy" id="1036180"/>
    <lineage>
        <taxon>Bacteria</taxon>
        <taxon>Pseudomonadati</taxon>
        <taxon>Pseudomonadota</taxon>
        <taxon>Betaproteobacteria</taxon>
        <taxon>Burkholderiales</taxon>
        <taxon>Oxalobacteraceae</taxon>
        <taxon>Telluria group</taxon>
        <taxon>Pseudoduganella</taxon>
    </lineage>
</organism>
<dbReference type="InterPro" id="IPR025129">
    <property type="entry name" value="DUF4055"/>
</dbReference>
<feature type="domain" description="DUF4055" evidence="2">
    <location>
        <begin position="261"/>
        <end position="400"/>
    </location>
</feature>
<accession>A0A562RIZ9</accession>
<name>A0A562RIZ9_9BURK</name>
<reference evidence="3 4" key="1">
    <citation type="journal article" date="2015" name="Stand. Genomic Sci.">
        <title>Genomic Encyclopedia of Bacterial and Archaeal Type Strains, Phase III: the genomes of soil and plant-associated and newly described type strains.</title>
        <authorList>
            <person name="Whitman W.B."/>
            <person name="Woyke T."/>
            <person name="Klenk H.P."/>
            <person name="Zhou Y."/>
            <person name="Lilburn T.G."/>
            <person name="Beck B.J."/>
            <person name="De Vos P."/>
            <person name="Vandamme P."/>
            <person name="Eisen J.A."/>
            <person name="Garrity G."/>
            <person name="Hugenholtz P."/>
            <person name="Kyrpides N.C."/>
        </authorList>
    </citation>
    <scope>NUCLEOTIDE SEQUENCE [LARGE SCALE GENOMIC DNA]</scope>
    <source>
        <strain evidence="3 4">CGMCC 1.10822</strain>
    </source>
</reference>
<dbReference type="RefSeq" id="WP_145646752.1">
    <property type="nucleotide sequence ID" value="NZ_VLLB01000001.1"/>
</dbReference>
<gene>
    <name evidence="3" type="ORF">IP91_00113</name>
</gene>
<evidence type="ECO:0000256" key="1">
    <source>
        <dbReference type="SAM" id="MobiDB-lite"/>
    </source>
</evidence>
<evidence type="ECO:0000313" key="4">
    <source>
        <dbReference type="Proteomes" id="UP000318431"/>
    </source>
</evidence>
<dbReference type="Pfam" id="PF13264">
    <property type="entry name" value="DUF4055"/>
    <property type="match status" value="1"/>
</dbReference>
<comment type="caution">
    <text evidence="3">The sequence shown here is derived from an EMBL/GenBank/DDBJ whole genome shotgun (WGS) entry which is preliminary data.</text>
</comment>
<protein>
    <submittedName>
        <fullName evidence="3">Uncharacterized protein DUF4055</fullName>
    </submittedName>
</protein>
<feature type="compositionally biased region" description="Low complexity" evidence="1">
    <location>
        <begin position="469"/>
        <end position="485"/>
    </location>
</feature>
<evidence type="ECO:0000313" key="3">
    <source>
        <dbReference type="EMBL" id="TWI69048.1"/>
    </source>
</evidence>
<evidence type="ECO:0000259" key="2">
    <source>
        <dbReference type="Pfam" id="PF13264"/>
    </source>
</evidence>
<proteinExistence type="predicted"/>